<comment type="subcellular location">
    <subcellularLocation>
        <location evidence="1">Cell membrane</location>
        <topology evidence="1">Multi-pass membrane protein</topology>
    </subcellularLocation>
</comment>
<feature type="transmembrane region" description="Helical" evidence="12">
    <location>
        <begin position="103"/>
        <end position="121"/>
    </location>
</feature>
<accession>A0A091RK98</accession>
<evidence type="ECO:0000256" key="4">
    <source>
        <dbReference type="ARBA" id="ARBA00022692"/>
    </source>
</evidence>
<dbReference type="InterPro" id="IPR017927">
    <property type="entry name" value="FAD-bd_FR_type"/>
</dbReference>
<evidence type="ECO:0000256" key="9">
    <source>
        <dbReference type="ARBA" id="ARBA00023136"/>
    </source>
</evidence>
<dbReference type="InterPro" id="IPR013112">
    <property type="entry name" value="FAD-bd_8"/>
</dbReference>
<evidence type="ECO:0000256" key="6">
    <source>
        <dbReference type="ARBA" id="ARBA00022989"/>
    </source>
</evidence>
<evidence type="ECO:0000313" key="14">
    <source>
        <dbReference type="EMBL" id="KFQ39349.1"/>
    </source>
</evidence>
<dbReference type="GO" id="GO:0016175">
    <property type="term" value="F:superoxide-generating NAD(P)H oxidase activity"/>
    <property type="evidence" value="ECO:0007669"/>
    <property type="project" value="TreeGrafter"/>
</dbReference>
<evidence type="ECO:0000256" key="5">
    <source>
        <dbReference type="ARBA" id="ARBA00022723"/>
    </source>
</evidence>
<sequence length="570" mass="65426">MGCWIWNEKLSVLLLLVWLGLNFYLFIDTFHWYEYEDAYIYTRIMLGSTLAWARASATCLNFNCMLILLPVSRNLISFLRGASICCGGALRRQLDKNIAFHKMVAYGIAVNATIHIIAHLINIERYHTSQSKAAGELRNKLSGLGRSPNESYLNPIRTYETNTTGEVLTTIAGVTGVVITVALILIMTSSTELIRRSCYEVFWYTHQLFVVFFIGLIIHGMGQLVRGQTPQSLLLHNVTYCKDHHLEWENATQCPLPQFSGNKPVAWKWVLSPMMLYICERIVRFWRFRQEVVITKVVTHSSGVLELQMKKHGFTMGPGQYIFLQCPSVSQLEWHPFTLTSAPEEDFFSVHIRVVGDWTAALFKAFGADEKAFKELWTLPRNESDYLLIFSTLILTKVNGSASATLIIEGIGVTPFASILKSIWYKCCNPNTVLALQKVYFYWICRDPSAFEWFADLLFHLETKMTEKGKNYFLSYHIFLTGWDESQATHIALHYDDKMDVITGLRQKTHYGRPKWDNEFKQLAENHPSNSIGVFFCGPKTLSKTLRKMCNSYSSVDPRGVQFHYNKESF</sequence>
<keyword evidence="5" id="KW-0479">Metal-binding</keyword>
<dbReference type="Gene3D" id="3.40.50.80">
    <property type="entry name" value="Nucleotide-binding domain of ferredoxin-NADP reductase (FNR) module"/>
    <property type="match status" value="1"/>
</dbReference>
<dbReference type="InterPro" id="IPR013130">
    <property type="entry name" value="Fe3_Rdtase_TM_dom"/>
</dbReference>
<dbReference type="PANTHER" id="PTHR11972">
    <property type="entry name" value="NADPH OXIDASE"/>
    <property type="match status" value="1"/>
</dbReference>
<organism evidence="14 15">
    <name type="scientific">Mesitornis unicolor</name>
    <name type="common">brown roatelo</name>
    <dbReference type="NCBI Taxonomy" id="54374"/>
    <lineage>
        <taxon>Eukaryota</taxon>
        <taxon>Metazoa</taxon>
        <taxon>Chordata</taxon>
        <taxon>Craniata</taxon>
        <taxon>Vertebrata</taxon>
        <taxon>Euteleostomi</taxon>
        <taxon>Archelosauria</taxon>
        <taxon>Archosauria</taxon>
        <taxon>Dinosauria</taxon>
        <taxon>Saurischia</taxon>
        <taxon>Theropoda</taxon>
        <taxon>Coelurosauria</taxon>
        <taxon>Aves</taxon>
        <taxon>Neognathae</taxon>
        <taxon>Neoaves</taxon>
        <taxon>Columbimorphae</taxon>
        <taxon>Mesitornithiformes</taxon>
        <taxon>Mesitornithidae</taxon>
        <taxon>Mesitornis</taxon>
    </lineage>
</organism>
<dbReference type="AlphaFoldDB" id="A0A091RK98"/>
<dbReference type="InterPro" id="IPR000778">
    <property type="entry name" value="Cyt_b245_heavy_chain"/>
</dbReference>
<feature type="transmembrane region" description="Helical" evidence="12">
    <location>
        <begin position="201"/>
        <end position="222"/>
    </location>
</feature>
<dbReference type="GO" id="GO:0046872">
    <property type="term" value="F:metal ion binding"/>
    <property type="evidence" value="ECO:0007669"/>
    <property type="project" value="UniProtKB-KW"/>
</dbReference>
<dbReference type="InterPro" id="IPR013121">
    <property type="entry name" value="Fe_red_NAD-bd_6"/>
</dbReference>
<dbReference type="PANTHER" id="PTHR11972:SF12">
    <property type="entry name" value="NADPH OXIDASE 3"/>
    <property type="match status" value="1"/>
</dbReference>
<keyword evidence="8" id="KW-0408">Iron</keyword>
<dbReference type="CDD" id="cd06186">
    <property type="entry name" value="NOX_Duox_like_FAD_NADP"/>
    <property type="match status" value="1"/>
</dbReference>
<keyword evidence="7" id="KW-0560">Oxidoreductase</keyword>
<dbReference type="GO" id="GO:0006952">
    <property type="term" value="P:defense response"/>
    <property type="evidence" value="ECO:0007669"/>
    <property type="project" value="TreeGrafter"/>
</dbReference>
<dbReference type="Gene3D" id="2.40.30.10">
    <property type="entry name" value="Translation factors"/>
    <property type="match status" value="1"/>
</dbReference>
<keyword evidence="3" id="KW-0349">Heme</keyword>
<keyword evidence="10" id="KW-0325">Glycoprotein</keyword>
<dbReference type="InterPro" id="IPR039261">
    <property type="entry name" value="FNR_nucleotide-bd"/>
</dbReference>
<dbReference type="InterPro" id="IPR017938">
    <property type="entry name" value="Riboflavin_synthase-like_b-brl"/>
</dbReference>
<evidence type="ECO:0000256" key="2">
    <source>
        <dbReference type="ARBA" id="ARBA00022475"/>
    </source>
</evidence>
<dbReference type="FunFam" id="2.40.30.10:FF:000030">
    <property type="entry name" value="cytochrome b-245 heavy chain"/>
    <property type="match status" value="1"/>
</dbReference>
<keyword evidence="9 12" id="KW-0472">Membrane</keyword>
<keyword evidence="2" id="KW-1003">Cell membrane</keyword>
<name>A0A091RK98_9AVES</name>
<evidence type="ECO:0000259" key="13">
    <source>
        <dbReference type="PROSITE" id="PS51384"/>
    </source>
</evidence>
<feature type="domain" description="FAD-binding FR-type" evidence="13">
    <location>
        <begin position="287"/>
        <end position="387"/>
    </location>
</feature>
<feature type="transmembrane region" description="Helical" evidence="12">
    <location>
        <begin position="167"/>
        <end position="189"/>
    </location>
</feature>
<evidence type="ECO:0000256" key="7">
    <source>
        <dbReference type="ARBA" id="ARBA00023002"/>
    </source>
</evidence>
<reference evidence="14 15" key="1">
    <citation type="submission" date="2014-04" db="EMBL/GenBank/DDBJ databases">
        <title>Genome evolution of avian class.</title>
        <authorList>
            <person name="Zhang G."/>
            <person name="Li C."/>
        </authorList>
    </citation>
    <scope>NUCLEOTIDE SEQUENCE [LARGE SCALE GENOMIC DNA]</scope>
    <source>
        <strain evidence="14">BGI_N332</strain>
    </source>
</reference>
<keyword evidence="6 12" id="KW-1133">Transmembrane helix</keyword>
<dbReference type="EMBL" id="KK819023">
    <property type="protein sequence ID" value="KFQ39349.1"/>
    <property type="molecule type" value="Genomic_DNA"/>
</dbReference>
<protein>
    <submittedName>
        <fullName evidence="14">NADPH oxidase 3</fullName>
    </submittedName>
</protein>
<dbReference type="FunFam" id="3.40.50.80:FF:000004">
    <property type="entry name" value="NADPH oxidase isoform 2"/>
    <property type="match status" value="1"/>
</dbReference>
<dbReference type="GO" id="GO:0042554">
    <property type="term" value="P:superoxide anion generation"/>
    <property type="evidence" value="ECO:0007669"/>
    <property type="project" value="TreeGrafter"/>
</dbReference>
<evidence type="ECO:0000256" key="3">
    <source>
        <dbReference type="ARBA" id="ARBA00022617"/>
    </source>
</evidence>
<evidence type="ECO:0000256" key="10">
    <source>
        <dbReference type="ARBA" id="ARBA00023180"/>
    </source>
</evidence>
<dbReference type="Proteomes" id="UP000053369">
    <property type="component" value="Unassembled WGS sequence"/>
</dbReference>
<dbReference type="Pfam" id="PF01794">
    <property type="entry name" value="Ferric_reduct"/>
    <property type="match status" value="1"/>
</dbReference>
<evidence type="ECO:0000313" key="15">
    <source>
        <dbReference type="Proteomes" id="UP000053369"/>
    </source>
</evidence>
<feature type="transmembrane region" description="Helical" evidence="12">
    <location>
        <begin position="52"/>
        <end position="71"/>
    </location>
</feature>
<evidence type="ECO:0000256" key="12">
    <source>
        <dbReference type="SAM" id="Phobius"/>
    </source>
</evidence>
<feature type="transmembrane region" description="Helical" evidence="12">
    <location>
        <begin position="12"/>
        <end position="32"/>
    </location>
</feature>
<dbReference type="SUPFAM" id="SSF52343">
    <property type="entry name" value="Ferredoxin reductase-like, C-terminal NADP-linked domain"/>
    <property type="match status" value="1"/>
</dbReference>
<keyword evidence="4 12" id="KW-0812">Transmembrane</keyword>
<keyword evidence="15" id="KW-1185">Reference proteome</keyword>
<dbReference type="PRINTS" id="PR00466">
    <property type="entry name" value="GP91PHOX"/>
</dbReference>
<comment type="catalytic activity">
    <reaction evidence="11">
        <text>NADPH + 2 O2 = 2 superoxide + NADP(+) + H(+)</text>
        <dbReference type="Rhea" id="RHEA:63180"/>
        <dbReference type="ChEBI" id="CHEBI:15378"/>
        <dbReference type="ChEBI" id="CHEBI:15379"/>
        <dbReference type="ChEBI" id="CHEBI:18421"/>
        <dbReference type="ChEBI" id="CHEBI:57783"/>
        <dbReference type="ChEBI" id="CHEBI:58349"/>
    </reaction>
</comment>
<dbReference type="PROSITE" id="PS51384">
    <property type="entry name" value="FAD_FR"/>
    <property type="match status" value="1"/>
</dbReference>
<dbReference type="SUPFAM" id="SSF63380">
    <property type="entry name" value="Riboflavin synthase domain-like"/>
    <property type="match status" value="1"/>
</dbReference>
<gene>
    <name evidence="14" type="ORF">N332_09526</name>
</gene>
<dbReference type="InterPro" id="IPR050369">
    <property type="entry name" value="RBOH/FRE"/>
</dbReference>
<evidence type="ECO:0000256" key="1">
    <source>
        <dbReference type="ARBA" id="ARBA00004651"/>
    </source>
</evidence>
<dbReference type="Pfam" id="PF08022">
    <property type="entry name" value="FAD_binding_8"/>
    <property type="match status" value="1"/>
</dbReference>
<proteinExistence type="predicted"/>
<evidence type="ECO:0000256" key="11">
    <source>
        <dbReference type="ARBA" id="ARBA00049908"/>
    </source>
</evidence>
<dbReference type="Pfam" id="PF08030">
    <property type="entry name" value="NAD_binding_6"/>
    <property type="match status" value="1"/>
</dbReference>
<dbReference type="GO" id="GO:0043020">
    <property type="term" value="C:NADPH oxidase complex"/>
    <property type="evidence" value="ECO:0007669"/>
    <property type="project" value="TreeGrafter"/>
</dbReference>
<evidence type="ECO:0000256" key="8">
    <source>
        <dbReference type="ARBA" id="ARBA00023004"/>
    </source>
</evidence>